<protein>
    <submittedName>
        <fullName evidence="1">Uncharacterized protein</fullName>
    </submittedName>
</protein>
<dbReference type="AlphaFoldDB" id="A0A0D3HDI1"/>
<evidence type="ECO:0000313" key="1">
    <source>
        <dbReference type="EnsemblPlants" id="OBART10G09480.1"/>
    </source>
</evidence>
<dbReference type="PaxDb" id="65489-OBART10G09480.1"/>
<reference evidence="1" key="1">
    <citation type="journal article" date="2009" name="Rice">
        <title>De Novo Next Generation Sequencing of Plant Genomes.</title>
        <authorList>
            <person name="Rounsley S."/>
            <person name="Marri P.R."/>
            <person name="Yu Y."/>
            <person name="He R."/>
            <person name="Sisneros N."/>
            <person name="Goicoechea J.L."/>
            <person name="Lee S.J."/>
            <person name="Angelova A."/>
            <person name="Kudrna D."/>
            <person name="Luo M."/>
            <person name="Affourtit J."/>
            <person name="Desany B."/>
            <person name="Knight J."/>
            <person name="Niazi F."/>
            <person name="Egholm M."/>
            <person name="Wing R.A."/>
        </authorList>
    </citation>
    <scope>NUCLEOTIDE SEQUENCE [LARGE SCALE GENOMIC DNA]</scope>
    <source>
        <strain evidence="1">cv. IRGC 105608</strain>
    </source>
</reference>
<name>A0A0D3HDI1_9ORYZ</name>
<sequence length="72" mass="8085">GRSSREYIAKKKKKSPVWSRSRCLLRSLRRRQDESRLNRGGPGGDLHLASRAAEGRGSWFRGISSFLSLAAI</sequence>
<evidence type="ECO:0000313" key="2">
    <source>
        <dbReference type="Proteomes" id="UP000026960"/>
    </source>
</evidence>
<reference evidence="1" key="2">
    <citation type="submission" date="2015-03" db="UniProtKB">
        <authorList>
            <consortium name="EnsemblPlants"/>
        </authorList>
    </citation>
    <scope>IDENTIFICATION</scope>
</reference>
<dbReference type="Proteomes" id="UP000026960">
    <property type="component" value="Chromosome 10"/>
</dbReference>
<organism evidence="1">
    <name type="scientific">Oryza barthii</name>
    <dbReference type="NCBI Taxonomy" id="65489"/>
    <lineage>
        <taxon>Eukaryota</taxon>
        <taxon>Viridiplantae</taxon>
        <taxon>Streptophyta</taxon>
        <taxon>Embryophyta</taxon>
        <taxon>Tracheophyta</taxon>
        <taxon>Spermatophyta</taxon>
        <taxon>Magnoliopsida</taxon>
        <taxon>Liliopsida</taxon>
        <taxon>Poales</taxon>
        <taxon>Poaceae</taxon>
        <taxon>BOP clade</taxon>
        <taxon>Oryzoideae</taxon>
        <taxon>Oryzeae</taxon>
        <taxon>Oryzinae</taxon>
        <taxon>Oryza</taxon>
    </lineage>
</organism>
<keyword evidence="2" id="KW-1185">Reference proteome</keyword>
<dbReference type="HOGENOM" id="CLU_2729801_0_0_1"/>
<proteinExistence type="predicted"/>
<dbReference type="EnsemblPlants" id="OBART10G09480.1">
    <property type="protein sequence ID" value="OBART10G09480.1"/>
    <property type="gene ID" value="OBART10G09480"/>
</dbReference>
<dbReference type="Gramene" id="OBART10G09480.1">
    <property type="protein sequence ID" value="OBART10G09480.1"/>
    <property type="gene ID" value="OBART10G09480"/>
</dbReference>
<accession>A0A0D3HDI1</accession>